<keyword evidence="4" id="KW-1003">Cell membrane</keyword>
<feature type="non-terminal residue" evidence="12">
    <location>
        <position position="1"/>
    </location>
</feature>
<dbReference type="EMBL" id="JAATIS010004753">
    <property type="protein sequence ID" value="KAG2460576.1"/>
    <property type="molecule type" value="Genomic_DNA"/>
</dbReference>
<gene>
    <name evidence="12" type="primary">Ramp3</name>
    <name evidence="12" type="ORF">GTO96_0010887</name>
</gene>
<comment type="similarity">
    <text evidence="2">Belongs to the RAMP family.</text>
</comment>
<evidence type="ECO:0000256" key="8">
    <source>
        <dbReference type="ARBA" id="ARBA00023136"/>
    </source>
</evidence>
<dbReference type="Gene3D" id="1.10.150.510">
    <property type="entry name" value="Receptor activity modifying family"/>
    <property type="match status" value="1"/>
</dbReference>
<keyword evidence="5 11" id="KW-0812">Transmembrane</keyword>
<dbReference type="Pfam" id="PF04901">
    <property type="entry name" value="RAMP"/>
    <property type="match status" value="1"/>
</dbReference>
<proteinExistence type="inferred from homology"/>
<evidence type="ECO:0000256" key="2">
    <source>
        <dbReference type="ARBA" id="ARBA00007087"/>
    </source>
</evidence>
<evidence type="ECO:0000256" key="11">
    <source>
        <dbReference type="SAM" id="Phobius"/>
    </source>
</evidence>
<dbReference type="PANTHER" id="PTHR14076">
    <property type="entry name" value="RECEPTOR ACTIVITY MODIFYING PROTEIN RAMP"/>
    <property type="match status" value="1"/>
</dbReference>
<evidence type="ECO:0000256" key="9">
    <source>
        <dbReference type="ARBA" id="ARBA00023157"/>
    </source>
</evidence>
<dbReference type="GO" id="GO:0006816">
    <property type="term" value="P:calcium ion transport"/>
    <property type="evidence" value="ECO:0007669"/>
    <property type="project" value="TreeGrafter"/>
</dbReference>
<dbReference type="GO" id="GO:0007186">
    <property type="term" value="P:G protein-coupled receptor signaling pathway"/>
    <property type="evidence" value="ECO:0007669"/>
    <property type="project" value="TreeGrafter"/>
</dbReference>
<keyword evidence="7 11" id="KW-1133">Transmembrane helix</keyword>
<dbReference type="GO" id="GO:0032870">
    <property type="term" value="P:cellular response to hormone stimulus"/>
    <property type="evidence" value="ECO:0007669"/>
    <property type="project" value="TreeGrafter"/>
</dbReference>
<dbReference type="Proteomes" id="UP000886611">
    <property type="component" value="Unassembled WGS sequence"/>
</dbReference>
<evidence type="ECO:0000256" key="10">
    <source>
        <dbReference type="ARBA" id="ARBA00023170"/>
    </source>
</evidence>
<dbReference type="AlphaFoldDB" id="A0A8X8BNI2"/>
<feature type="non-terminal residue" evidence="12">
    <location>
        <position position="244"/>
    </location>
</feature>
<comment type="subcellular location">
    <subcellularLocation>
        <location evidence="1">Cell membrane</location>
        <topology evidence="1">Single-pass type I membrane protein</topology>
    </subcellularLocation>
</comment>
<protein>
    <submittedName>
        <fullName evidence="12">RAMP3 protein</fullName>
    </submittedName>
</protein>
<dbReference type="GO" id="GO:0072659">
    <property type="term" value="P:protein localization to plasma membrane"/>
    <property type="evidence" value="ECO:0007669"/>
    <property type="project" value="TreeGrafter"/>
</dbReference>
<evidence type="ECO:0000313" key="13">
    <source>
        <dbReference type="Proteomes" id="UP000886611"/>
    </source>
</evidence>
<accession>A0A8X8BNI2</accession>
<evidence type="ECO:0000256" key="1">
    <source>
        <dbReference type="ARBA" id="ARBA00004251"/>
    </source>
</evidence>
<keyword evidence="8 11" id="KW-0472">Membrane</keyword>
<keyword evidence="3" id="KW-0813">Transport</keyword>
<keyword evidence="10" id="KW-0675">Receptor</keyword>
<dbReference type="GO" id="GO:0031623">
    <property type="term" value="P:receptor internalization"/>
    <property type="evidence" value="ECO:0007669"/>
    <property type="project" value="TreeGrafter"/>
</dbReference>
<sequence length="244" mass="27431">MIRGNNHGQHNVFPRTLGGRLPGFHQGHRHGILGLSPVGLCGHHRGELHGLLSPHGQFFCHTQKCSRMQVIKHLESFQTVGCQEDSLKEPEADDLLMKLVSSSGRSSRVFIVSSLPASSSILFPSVRYEPANMSPLPAHPVWPYAELVMCTKEVSWDSGCDYPNPLTEEFFLQIHTEYFSNCSTQAVNLEPPETVVMFLTITCVSMVIFLSGFITWKNSRRNLTSKDTMVYFELNPWTESHSVK</sequence>
<evidence type="ECO:0000256" key="4">
    <source>
        <dbReference type="ARBA" id="ARBA00022475"/>
    </source>
</evidence>
<organism evidence="12 13">
    <name type="scientific">Polypterus senegalus</name>
    <name type="common">Senegal bichir</name>
    <dbReference type="NCBI Taxonomy" id="55291"/>
    <lineage>
        <taxon>Eukaryota</taxon>
        <taxon>Metazoa</taxon>
        <taxon>Chordata</taxon>
        <taxon>Craniata</taxon>
        <taxon>Vertebrata</taxon>
        <taxon>Euteleostomi</taxon>
        <taxon>Actinopterygii</taxon>
        <taxon>Polypteriformes</taxon>
        <taxon>Polypteridae</taxon>
        <taxon>Polypterus</taxon>
    </lineage>
</organism>
<dbReference type="InterPro" id="IPR038126">
    <property type="entry name" value="RAMP_sf"/>
</dbReference>
<keyword evidence="9" id="KW-1015">Disulfide bond</keyword>
<dbReference type="InterPro" id="IPR006985">
    <property type="entry name" value="RAMP"/>
</dbReference>
<feature type="transmembrane region" description="Helical" evidence="11">
    <location>
        <begin position="195"/>
        <end position="216"/>
    </location>
</feature>
<evidence type="ECO:0000313" key="12">
    <source>
        <dbReference type="EMBL" id="KAG2460576.1"/>
    </source>
</evidence>
<evidence type="ECO:0000256" key="5">
    <source>
        <dbReference type="ARBA" id="ARBA00022692"/>
    </source>
</evidence>
<keyword evidence="6" id="KW-0732">Signal</keyword>
<dbReference type="GO" id="GO:0043235">
    <property type="term" value="C:receptor complex"/>
    <property type="evidence" value="ECO:0007669"/>
    <property type="project" value="TreeGrafter"/>
</dbReference>
<dbReference type="GO" id="GO:0008277">
    <property type="term" value="P:regulation of G protein-coupled receptor signaling pathway"/>
    <property type="evidence" value="ECO:0007669"/>
    <property type="project" value="InterPro"/>
</dbReference>
<dbReference type="GO" id="GO:0009986">
    <property type="term" value="C:cell surface"/>
    <property type="evidence" value="ECO:0007669"/>
    <property type="project" value="TreeGrafter"/>
</dbReference>
<dbReference type="PANTHER" id="PTHR14076:SF7">
    <property type="entry name" value="RECEPTOR ACTIVITY-MODIFYING PROTEIN 1-LIKE"/>
    <property type="match status" value="1"/>
</dbReference>
<reference evidence="12 13" key="1">
    <citation type="journal article" date="2021" name="Cell">
        <title>Tracing the genetic footprints of vertebrate landing in non-teleost ray-finned fishes.</title>
        <authorList>
            <person name="Bi X."/>
            <person name="Wang K."/>
            <person name="Yang L."/>
            <person name="Pan H."/>
            <person name="Jiang H."/>
            <person name="Wei Q."/>
            <person name="Fang M."/>
            <person name="Yu H."/>
            <person name="Zhu C."/>
            <person name="Cai Y."/>
            <person name="He Y."/>
            <person name="Gan X."/>
            <person name="Zeng H."/>
            <person name="Yu D."/>
            <person name="Zhu Y."/>
            <person name="Jiang H."/>
            <person name="Qiu Q."/>
            <person name="Yang H."/>
            <person name="Zhang Y.E."/>
            <person name="Wang W."/>
            <person name="Zhu M."/>
            <person name="He S."/>
            <person name="Zhang G."/>
        </authorList>
    </citation>
    <scope>NUCLEOTIDE SEQUENCE [LARGE SCALE GENOMIC DNA]</scope>
    <source>
        <strain evidence="12">Bchr_013</strain>
    </source>
</reference>
<keyword evidence="13" id="KW-1185">Reference proteome</keyword>
<name>A0A8X8BNI2_POLSE</name>
<evidence type="ECO:0000256" key="7">
    <source>
        <dbReference type="ARBA" id="ARBA00022989"/>
    </source>
</evidence>
<dbReference type="GO" id="GO:0015026">
    <property type="term" value="F:coreceptor activity"/>
    <property type="evidence" value="ECO:0007669"/>
    <property type="project" value="InterPro"/>
</dbReference>
<evidence type="ECO:0000256" key="3">
    <source>
        <dbReference type="ARBA" id="ARBA00022448"/>
    </source>
</evidence>
<comment type="caution">
    <text evidence="12">The sequence shown here is derived from an EMBL/GenBank/DDBJ whole genome shotgun (WGS) entry which is preliminary data.</text>
</comment>
<dbReference type="GO" id="GO:0005886">
    <property type="term" value="C:plasma membrane"/>
    <property type="evidence" value="ECO:0007669"/>
    <property type="project" value="UniProtKB-SubCell"/>
</dbReference>
<dbReference type="GO" id="GO:0006886">
    <property type="term" value="P:intracellular protein transport"/>
    <property type="evidence" value="ECO:0007669"/>
    <property type="project" value="InterPro"/>
</dbReference>
<evidence type="ECO:0000256" key="6">
    <source>
        <dbReference type="ARBA" id="ARBA00022729"/>
    </source>
</evidence>